<reference evidence="1 2" key="1">
    <citation type="submission" date="2017-02" db="EMBL/GenBank/DDBJ databases">
        <authorList>
            <person name="Peterson S.W."/>
        </authorList>
    </citation>
    <scope>NUCLEOTIDE SEQUENCE [LARGE SCALE GENOMIC DNA]</scope>
    <source>
        <strain evidence="1 2">DSM 18108</strain>
    </source>
</reference>
<dbReference type="EMBL" id="FUZZ01000004">
    <property type="protein sequence ID" value="SKD09102.1"/>
    <property type="molecule type" value="Genomic_DNA"/>
</dbReference>
<proteinExistence type="predicted"/>
<dbReference type="AlphaFoldDB" id="A0A1T5P8V3"/>
<accession>A0A1T5P8V3</accession>
<dbReference type="Proteomes" id="UP000190166">
    <property type="component" value="Unassembled WGS sequence"/>
</dbReference>
<dbReference type="STRING" id="393003.SAMN05660461_4981"/>
<sequence length="73" mass="8450">MTFLFKCSQEQIYQFVNLENVTHITVDASSHSIQFFLSPAGPSQPYIFWSYTAPEPFNYDVNRLASLDVMLPR</sequence>
<evidence type="ECO:0000313" key="2">
    <source>
        <dbReference type="Proteomes" id="UP000190166"/>
    </source>
</evidence>
<name>A0A1T5P8V3_9BACT</name>
<organism evidence="1 2">
    <name type="scientific">Chitinophaga ginsengisegetis</name>
    <dbReference type="NCBI Taxonomy" id="393003"/>
    <lineage>
        <taxon>Bacteria</taxon>
        <taxon>Pseudomonadati</taxon>
        <taxon>Bacteroidota</taxon>
        <taxon>Chitinophagia</taxon>
        <taxon>Chitinophagales</taxon>
        <taxon>Chitinophagaceae</taxon>
        <taxon>Chitinophaga</taxon>
    </lineage>
</organism>
<protein>
    <submittedName>
        <fullName evidence="1">Uncharacterized protein</fullName>
    </submittedName>
</protein>
<gene>
    <name evidence="1" type="ORF">SAMN05660461_4981</name>
</gene>
<evidence type="ECO:0000313" key="1">
    <source>
        <dbReference type="EMBL" id="SKD09102.1"/>
    </source>
</evidence>
<keyword evidence="2" id="KW-1185">Reference proteome</keyword>